<dbReference type="Pfam" id="PF00583">
    <property type="entry name" value="Acetyltransf_1"/>
    <property type="match status" value="1"/>
</dbReference>
<dbReference type="InterPro" id="IPR000182">
    <property type="entry name" value="GNAT_dom"/>
</dbReference>
<dbReference type="Gene3D" id="3.40.630.30">
    <property type="match status" value="1"/>
</dbReference>
<keyword evidence="5" id="KW-1185">Reference proteome</keyword>
<dbReference type="InterPro" id="IPR050832">
    <property type="entry name" value="Bact_Acetyltransf"/>
</dbReference>
<evidence type="ECO:0000256" key="2">
    <source>
        <dbReference type="ARBA" id="ARBA00023315"/>
    </source>
</evidence>
<dbReference type="PANTHER" id="PTHR43877:SF2">
    <property type="entry name" value="AMINOALKYLPHOSPHONATE N-ACETYLTRANSFERASE-RELATED"/>
    <property type="match status" value="1"/>
</dbReference>
<evidence type="ECO:0000256" key="1">
    <source>
        <dbReference type="ARBA" id="ARBA00022679"/>
    </source>
</evidence>
<dbReference type="GO" id="GO:0016747">
    <property type="term" value="F:acyltransferase activity, transferring groups other than amino-acyl groups"/>
    <property type="evidence" value="ECO:0007669"/>
    <property type="project" value="InterPro"/>
</dbReference>
<accession>A0A1Y5SZW2</accession>
<dbReference type="Proteomes" id="UP000193900">
    <property type="component" value="Unassembled WGS sequence"/>
</dbReference>
<dbReference type="PROSITE" id="PS51186">
    <property type="entry name" value="GNAT"/>
    <property type="match status" value="1"/>
</dbReference>
<evidence type="ECO:0000313" key="4">
    <source>
        <dbReference type="EMBL" id="SLN51933.1"/>
    </source>
</evidence>
<dbReference type="AlphaFoldDB" id="A0A1Y5SZW2"/>
<dbReference type="InterPro" id="IPR016181">
    <property type="entry name" value="Acyl_CoA_acyltransferase"/>
</dbReference>
<keyword evidence="2" id="KW-0012">Acyltransferase</keyword>
<evidence type="ECO:0000313" key="5">
    <source>
        <dbReference type="Proteomes" id="UP000193900"/>
    </source>
</evidence>
<dbReference type="SUPFAM" id="SSF55729">
    <property type="entry name" value="Acyl-CoA N-acyltransferases (Nat)"/>
    <property type="match status" value="1"/>
</dbReference>
<reference evidence="4 5" key="1">
    <citation type="submission" date="2017-03" db="EMBL/GenBank/DDBJ databases">
        <authorList>
            <person name="Afonso C.L."/>
            <person name="Miller P.J."/>
            <person name="Scott M.A."/>
            <person name="Spackman E."/>
            <person name="Goraichik I."/>
            <person name="Dimitrov K.M."/>
            <person name="Suarez D.L."/>
            <person name="Swayne D.E."/>
        </authorList>
    </citation>
    <scope>NUCLEOTIDE SEQUENCE [LARGE SCALE GENOMIC DNA]</scope>
    <source>
        <strain evidence="4 5">CECT 7023</strain>
    </source>
</reference>
<name>A0A1Y5SZW2_9RHOB</name>
<protein>
    <submittedName>
        <fullName evidence="4">Acetyltransferase (GNAT) family protein</fullName>
    </submittedName>
</protein>
<organism evidence="4 5">
    <name type="scientific">Roseisalinus antarcticus</name>
    <dbReference type="NCBI Taxonomy" id="254357"/>
    <lineage>
        <taxon>Bacteria</taxon>
        <taxon>Pseudomonadati</taxon>
        <taxon>Pseudomonadota</taxon>
        <taxon>Alphaproteobacteria</taxon>
        <taxon>Rhodobacterales</taxon>
        <taxon>Roseobacteraceae</taxon>
        <taxon>Roseisalinus</taxon>
    </lineage>
</organism>
<gene>
    <name evidence="4" type="ORF">ROA7023_02282</name>
</gene>
<dbReference type="CDD" id="cd04301">
    <property type="entry name" value="NAT_SF"/>
    <property type="match status" value="1"/>
</dbReference>
<dbReference type="OrthoDB" id="2436196at2"/>
<sequence>MTQPVAIAPVTTAQDGRAVVALVREFFDFLFERYPDRKAIIDDYMVQQDIAGELERLATNGPREGGACLLARLDGDPVGTLMLKRTTPELCEMNRMFVRPAGRGKGVGRALISALFDTARAMGYTEMRLEALDRHHEALPLYRAMGFETEADPPPFVRDTPGVVSLWRKL</sequence>
<feature type="domain" description="N-acetyltransferase" evidence="3">
    <location>
        <begin position="21"/>
        <end position="170"/>
    </location>
</feature>
<evidence type="ECO:0000259" key="3">
    <source>
        <dbReference type="PROSITE" id="PS51186"/>
    </source>
</evidence>
<dbReference type="PANTHER" id="PTHR43877">
    <property type="entry name" value="AMINOALKYLPHOSPHONATE N-ACETYLTRANSFERASE-RELATED-RELATED"/>
    <property type="match status" value="1"/>
</dbReference>
<keyword evidence="1 4" id="KW-0808">Transferase</keyword>
<dbReference type="RefSeq" id="WP_085879141.1">
    <property type="nucleotide sequence ID" value="NZ_FWFZ01000010.1"/>
</dbReference>
<dbReference type="EMBL" id="FWFZ01000010">
    <property type="protein sequence ID" value="SLN51933.1"/>
    <property type="molecule type" value="Genomic_DNA"/>
</dbReference>
<proteinExistence type="predicted"/>